<name>A0A6A5JYV5_9PLEO</name>
<feature type="region of interest" description="Disordered" evidence="1">
    <location>
        <begin position="401"/>
        <end position="422"/>
    </location>
</feature>
<keyword evidence="2" id="KW-0472">Membrane</keyword>
<feature type="region of interest" description="Disordered" evidence="1">
    <location>
        <begin position="200"/>
        <end position="234"/>
    </location>
</feature>
<evidence type="ECO:0000313" key="4">
    <source>
        <dbReference type="Proteomes" id="UP000800040"/>
    </source>
</evidence>
<accession>A0A6A5JYV5</accession>
<feature type="region of interest" description="Disordered" evidence="1">
    <location>
        <begin position="114"/>
        <end position="166"/>
    </location>
</feature>
<dbReference type="Proteomes" id="UP000800040">
    <property type="component" value="Unassembled WGS sequence"/>
</dbReference>
<dbReference type="OrthoDB" id="3692311at2759"/>
<keyword evidence="2" id="KW-0812">Transmembrane</keyword>
<feature type="transmembrane region" description="Helical" evidence="2">
    <location>
        <begin position="167"/>
        <end position="193"/>
    </location>
</feature>
<proteinExistence type="predicted"/>
<feature type="compositionally biased region" description="Basic and acidic residues" evidence="1">
    <location>
        <begin position="219"/>
        <end position="234"/>
    </location>
</feature>
<dbReference type="EMBL" id="ML975407">
    <property type="protein sequence ID" value="KAF1830158.1"/>
    <property type="molecule type" value="Genomic_DNA"/>
</dbReference>
<organism evidence="3 4">
    <name type="scientific">Decorospora gaudefroyi</name>
    <dbReference type="NCBI Taxonomy" id="184978"/>
    <lineage>
        <taxon>Eukaryota</taxon>
        <taxon>Fungi</taxon>
        <taxon>Dikarya</taxon>
        <taxon>Ascomycota</taxon>
        <taxon>Pezizomycotina</taxon>
        <taxon>Dothideomycetes</taxon>
        <taxon>Pleosporomycetidae</taxon>
        <taxon>Pleosporales</taxon>
        <taxon>Pleosporineae</taxon>
        <taxon>Pleosporaceae</taxon>
        <taxon>Decorospora</taxon>
    </lineage>
</organism>
<feature type="compositionally biased region" description="Low complexity" evidence="1">
    <location>
        <begin position="121"/>
        <end position="151"/>
    </location>
</feature>
<gene>
    <name evidence="3" type="ORF">BDW02DRAFT_583100</name>
</gene>
<evidence type="ECO:0000313" key="3">
    <source>
        <dbReference type="EMBL" id="KAF1830158.1"/>
    </source>
</evidence>
<dbReference type="AlphaFoldDB" id="A0A6A5JYV5"/>
<protein>
    <submittedName>
        <fullName evidence="3">Uncharacterized protein</fullName>
    </submittedName>
</protein>
<evidence type="ECO:0000256" key="1">
    <source>
        <dbReference type="SAM" id="MobiDB-lite"/>
    </source>
</evidence>
<reference evidence="3" key="1">
    <citation type="submission" date="2020-01" db="EMBL/GenBank/DDBJ databases">
        <authorList>
            <consortium name="DOE Joint Genome Institute"/>
            <person name="Haridas S."/>
            <person name="Albert R."/>
            <person name="Binder M."/>
            <person name="Bloem J."/>
            <person name="Labutti K."/>
            <person name="Salamov A."/>
            <person name="Andreopoulos B."/>
            <person name="Baker S.E."/>
            <person name="Barry K."/>
            <person name="Bills G."/>
            <person name="Bluhm B.H."/>
            <person name="Cannon C."/>
            <person name="Castanera R."/>
            <person name="Culley D.E."/>
            <person name="Daum C."/>
            <person name="Ezra D."/>
            <person name="Gonzalez J.B."/>
            <person name="Henrissat B."/>
            <person name="Kuo A."/>
            <person name="Liang C."/>
            <person name="Lipzen A."/>
            <person name="Lutzoni F."/>
            <person name="Magnuson J."/>
            <person name="Mondo S."/>
            <person name="Nolan M."/>
            <person name="Ohm R."/>
            <person name="Pangilinan J."/>
            <person name="Park H.-J."/>
            <person name="Ramirez L."/>
            <person name="Alfaro M."/>
            <person name="Sun H."/>
            <person name="Tritt A."/>
            <person name="Yoshinaga Y."/>
            <person name="Zwiers L.-H."/>
            <person name="Turgeon B.G."/>
            <person name="Goodwin S.B."/>
            <person name="Spatafora J.W."/>
            <person name="Crous P.W."/>
            <person name="Grigoriev I.V."/>
        </authorList>
    </citation>
    <scope>NUCLEOTIDE SEQUENCE</scope>
    <source>
        <strain evidence="3">P77</strain>
    </source>
</reference>
<evidence type="ECO:0000256" key="2">
    <source>
        <dbReference type="SAM" id="Phobius"/>
    </source>
</evidence>
<feature type="region of interest" description="Disordered" evidence="1">
    <location>
        <begin position="264"/>
        <end position="283"/>
    </location>
</feature>
<keyword evidence="4" id="KW-1185">Reference proteome</keyword>
<sequence length="422" mass="44613">MMVSGLSRRQEFSPSCPAGGTWWACGYGTFFVGCCARDPCEITCAQGNLYPGAFNPDAYGSFPDATCGTGSKFYTCTAGDTFWGCCKTNACAQSGCPDGDLEPAILNRDDQRSAYHATGGSTSSTSASSTSLPSSSSSSSTTITTTTSTTNPPSPTPSNQTEKPPPIAAIAGGAAGASFTLAAIIGLLIYYFCYAKNKSRKTHPTPETTHPPPARRNPGRPEDENKPLEGTYHDNIYEPMPLLAAMSRRKNKMNVRQLTSFLPVEPPSYSSPNPNLHPYAHHPEPQELPTTSIPLFRANTSARKSAYDGHVRELSELAGDDRAACELESGGGAWGIEKKEGLGFDGRRDGVGIVRPPAQGFAPCTARSGDEVEVQSQRCRWMAPWDWASLGSGCGEGHGGGCAGDDDAVGERRSGGRLCARG</sequence>
<keyword evidence="2" id="KW-1133">Transmembrane helix</keyword>